<sequence>MKKLTLRDALAGVVARGKKNKGGKAKGKVVEAKKKAEGKKKGKKGKKATLVSKLGKIVSRKKRETEALADALGDGLRVVDVARSMSAPTALTTIGACPLLDPVVLGDAMNEVPIARIEVCTGKDCKKRGSEAIVDDLRANLPRGWKCEARAKCIGGCKRGVNARLTTAIGKETFSRLDQASARALFVPMALATNELNASFDDSYDDLGTSHEMDVAVRGRRRRVPVVDAAESIENGAPPGEVYCPPGFIPKIQ</sequence>
<evidence type="ECO:0000313" key="2">
    <source>
        <dbReference type="EMBL" id="CEG00019.1"/>
    </source>
</evidence>
<evidence type="ECO:0000256" key="1">
    <source>
        <dbReference type="SAM" id="MobiDB-lite"/>
    </source>
</evidence>
<feature type="compositionally biased region" description="Basic residues" evidence="1">
    <location>
        <begin position="36"/>
        <end position="45"/>
    </location>
</feature>
<dbReference type="InParanoid" id="A0A090MD84"/>
<dbReference type="Proteomes" id="UP000009170">
    <property type="component" value="Unassembled WGS sequence"/>
</dbReference>
<dbReference type="OrthoDB" id="10468238at2759"/>
<organism evidence="2 3">
    <name type="scientific">Ostreococcus tauri</name>
    <name type="common">Marine green alga</name>
    <dbReference type="NCBI Taxonomy" id="70448"/>
    <lineage>
        <taxon>Eukaryota</taxon>
        <taxon>Viridiplantae</taxon>
        <taxon>Chlorophyta</taxon>
        <taxon>Mamiellophyceae</taxon>
        <taxon>Mamiellales</taxon>
        <taxon>Bathycoccaceae</taxon>
        <taxon>Ostreococcus</taxon>
    </lineage>
</organism>
<dbReference type="GeneID" id="9836288"/>
<evidence type="ECO:0000313" key="3">
    <source>
        <dbReference type="Proteomes" id="UP000009170"/>
    </source>
</evidence>
<reference evidence="2 3" key="2">
    <citation type="journal article" date="2014" name="BMC Genomics">
        <title>An improved genome of the model marine alga Ostreococcus tauri unfolds by assessing Illumina de novo assemblies.</title>
        <authorList>
            <person name="Blanc-Mathieu R."/>
            <person name="Verhelst B."/>
            <person name="Derelle E."/>
            <person name="Rombauts S."/>
            <person name="Bouget F.Y."/>
            <person name="Carre I."/>
            <person name="Chateau A."/>
            <person name="Eyre-Walker A."/>
            <person name="Grimsley N."/>
            <person name="Moreau H."/>
            <person name="Piegu B."/>
            <person name="Rivals E."/>
            <person name="Schackwitz W."/>
            <person name="Van de Peer Y."/>
            <person name="Piganeau G."/>
        </authorList>
    </citation>
    <scope>NUCLEOTIDE SEQUENCE [LARGE SCALE GENOMIC DNA]</scope>
    <source>
        <strain evidence="3">OTTH 0595 / CCAP 157/2 / RCC745</strain>
    </source>
</reference>
<dbReference type="RefSeq" id="XP_003082505.2">
    <property type="nucleotide sequence ID" value="XM_003082457.2"/>
</dbReference>
<proteinExistence type="predicted"/>
<dbReference type="EMBL" id="CAID01000013">
    <property type="protein sequence ID" value="CEG00019.1"/>
    <property type="molecule type" value="Genomic_DNA"/>
</dbReference>
<dbReference type="STRING" id="70448.A0A090MD84"/>
<dbReference type="CDD" id="cd02980">
    <property type="entry name" value="TRX_Fd_family"/>
    <property type="match status" value="1"/>
</dbReference>
<feature type="compositionally biased region" description="Basic residues" evidence="1">
    <location>
        <begin position="17"/>
        <end position="27"/>
    </location>
</feature>
<accession>A0A090MD84</accession>
<protein>
    <submittedName>
        <fullName evidence="2">Thioredoxin-like fold</fullName>
    </submittedName>
</protein>
<reference evidence="3" key="1">
    <citation type="journal article" date="2006" name="Proc. Natl. Acad. Sci. U.S.A.">
        <title>Genome analysis of the smallest free-living eukaryote Ostreococcus tauri unveils many unique features.</title>
        <authorList>
            <person name="Derelle E."/>
            <person name="Ferraz C."/>
            <person name="Rombauts S."/>
            <person name="Rouze P."/>
            <person name="Worden A.Z."/>
            <person name="Robbens S."/>
            <person name="Partensky F."/>
            <person name="Degroeve S."/>
            <person name="Echeynie S."/>
            <person name="Cooke R."/>
            <person name="Saeys Y."/>
            <person name="Wuyts J."/>
            <person name="Jabbari K."/>
            <person name="Bowler C."/>
            <person name="Panaud O."/>
            <person name="Piegu B."/>
            <person name="Ball S.G."/>
            <person name="Ral J.-P."/>
            <person name="Bouget F.-Y."/>
            <person name="Piganeau G."/>
            <person name="De Baets B."/>
            <person name="Picard A."/>
            <person name="Delseny M."/>
            <person name="Demaille J."/>
            <person name="Van de Peer Y."/>
            <person name="Moreau H."/>
        </authorList>
    </citation>
    <scope>NUCLEOTIDE SEQUENCE [LARGE SCALE GENOMIC DNA]</scope>
    <source>
        <strain evidence="3">OTTH 0595 / CCAP 157/2 / RCC745</strain>
    </source>
</reference>
<gene>
    <name evidence="2" type="ORF">OT_ostta13g00330</name>
</gene>
<dbReference type="KEGG" id="ota:OT_ostta13g00330"/>
<name>A0A090MD84_OSTTA</name>
<comment type="caution">
    <text evidence="2">The sequence shown here is derived from an EMBL/GenBank/DDBJ whole genome shotgun (WGS) entry which is preliminary data.</text>
</comment>
<feature type="region of interest" description="Disordered" evidence="1">
    <location>
        <begin position="17"/>
        <end position="45"/>
    </location>
</feature>
<keyword evidence="3" id="KW-1185">Reference proteome</keyword>
<dbReference type="AlphaFoldDB" id="A0A090MD84"/>